<organism evidence="1 2">
    <name type="scientific">Coniosporium tulheliwenetii</name>
    <dbReference type="NCBI Taxonomy" id="3383036"/>
    <lineage>
        <taxon>Eukaryota</taxon>
        <taxon>Fungi</taxon>
        <taxon>Dikarya</taxon>
        <taxon>Ascomycota</taxon>
        <taxon>Pezizomycotina</taxon>
        <taxon>Dothideomycetes</taxon>
        <taxon>Dothideomycetes incertae sedis</taxon>
        <taxon>Coniosporium</taxon>
    </lineage>
</organism>
<evidence type="ECO:0000313" key="2">
    <source>
        <dbReference type="Proteomes" id="UP001172680"/>
    </source>
</evidence>
<dbReference type="Proteomes" id="UP001172680">
    <property type="component" value="Unassembled WGS sequence"/>
</dbReference>
<reference evidence="1" key="1">
    <citation type="submission" date="2022-10" db="EMBL/GenBank/DDBJ databases">
        <title>Culturing micro-colonial fungi from biological soil crusts in the Mojave desert and describing Neophaeococcomyces mojavensis, and introducing the new genera and species Taxawa tesnikishii.</title>
        <authorList>
            <person name="Kurbessoian T."/>
            <person name="Stajich J.E."/>
        </authorList>
    </citation>
    <scope>NUCLEOTIDE SEQUENCE</scope>
    <source>
        <strain evidence="1">JES_115</strain>
    </source>
</reference>
<proteinExistence type="predicted"/>
<gene>
    <name evidence="1" type="ORF">H2199_007311</name>
</gene>
<protein>
    <submittedName>
        <fullName evidence="1">Uncharacterized protein</fullName>
    </submittedName>
</protein>
<evidence type="ECO:0000313" key="1">
    <source>
        <dbReference type="EMBL" id="KAJ9637817.1"/>
    </source>
</evidence>
<keyword evidence="2" id="KW-1185">Reference proteome</keyword>
<name>A0ACC2YR50_9PEZI</name>
<dbReference type="EMBL" id="JAPDRP010000022">
    <property type="protein sequence ID" value="KAJ9637817.1"/>
    <property type="molecule type" value="Genomic_DNA"/>
</dbReference>
<sequence length="448" mass="49749">MSSSRGAQSPQKRLLKELQEYHSDPNDALLELGPVSDNELMEWRAVMKGVEGTAYEGGLWALHITLPPTYPLHPPTIRFTTPICHPNIHFQTGEICLDLLKTSWSPAYTISSTLTSVHQLLTSAEPDSPLNIDIAQLFRQGDMVGAEGLIRFYVETESMEIPNPRRILAVGASDAGVLQFLKDLTGSAPKQVDNSIAGLSHTLRLETSYYTADLPIWIDDISDIQEWRTEFMKPEAREVVSVVGAWIYCFRKPVHEKAMESIRAGMQAIQEVVEKACGYNWDGVSLAIAMPQSTTPHLEKSAEDWEDLCRDLGFEYVDAEAKGKNELGESTGVARIREALETNDWAADDLDADASEDLDDREAFADTFAAEEAEIGREFMGLKTAINGGNSVTDSVGEDDEALQIEEMERMMSKLQFIKVAEKGAEMSQAERRRFAAKAVNDLMKNVP</sequence>
<accession>A0ACC2YR50</accession>
<comment type="caution">
    <text evidence="1">The sequence shown here is derived from an EMBL/GenBank/DDBJ whole genome shotgun (WGS) entry which is preliminary data.</text>
</comment>